<accession>A0A242NKS3</accession>
<evidence type="ECO:0000313" key="1">
    <source>
        <dbReference type="EMBL" id="OTQ01169.1"/>
    </source>
</evidence>
<gene>
    <name evidence="2" type="ORF">B6C91_04275</name>
    <name evidence="1" type="ORF">B6D08_01895</name>
</gene>
<evidence type="ECO:0000313" key="3">
    <source>
        <dbReference type="Proteomes" id="UP000194800"/>
    </source>
</evidence>
<dbReference type="Pfam" id="PF13148">
    <property type="entry name" value="DUF3987"/>
    <property type="match status" value="1"/>
</dbReference>
<dbReference type="EMBL" id="NART01000012">
    <property type="protein sequence ID" value="OTQ10809.1"/>
    <property type="molecule type" value="Genomic_DNA"/>
</dbReference>
<dbReference type="InterPro" id="IPR025048">
    <property type="entry name" value="DUF3987"/>
</dbReference>
<dbReference type="OrthoDB" id="9067983at2"/>
<organism evidence="1 4">
    <name type="scientific">Gilliamella apicola</name>
    <dbReference type="NCBI Taxonomy" id="1196095"/>
    <lineage>
        <taxon>Bacteria</taxon>
        <taxon>Pseudomonadati</taxon>
        <taxon>Pseudomonadota</taxon>
        <taxon>Gammaproteobacteria</taxon>
        <taxon>Orbales</taxon>
        <taxon>Orbaceae</taxon>
        <taxon>Gilliamella</taxon>
    </lineage>
</organism>
<dbReference type="EMBL" id="NARP01000004">
    <property type="protein sequence ID" value="OTQ01169.1"/>
    <property type="molecule type" value="Genomic_DNA"/>
</dbReference>
<name>A0A242NKS3_9GAMM</name>
<sequence length="171" mass="20239">MSSSKKIWISFYNEIEYLIRIEILSDIRDYASKIANNVARVATLIHYFEHDNNEVCDLCMQKAITFGRECIESFKSVFGQKTVEEKENEYAGILYEWLQKNIRHSGCIQFYKSYIYQYGPRSLRNKNNLEIALCRLSYDNIIFYYCNAKPAFIQINTKYHGFNGLNHITSY</sequence>
<comment type="caution">
    <text evidence="1">The sequence shown here is derived from an EMBL/GenBank/DDBJ whole genome shotgun (WGS) entry which is preliminary data.</text>
</comment>
<proteinExistence type="predicted"/>
<dbReference type="AlphaFoldDB" id="A0A242NKS3"/>
<evidence type="ECO:0000313" key="2">
    <source>
        <dbReference type="EMBL" id="OTQ10809.1"/>
    </source>
</evidence>
<reference evidence="3 4" key="1">
    <citation type="submission" date="2017-03" db="EMBL/GenBank/DDBJ databases">
        <title>Comparative genomics of honeybee gut symbionts reveal geographically distinct and subgroup specific antibiotic resistance.</title>
        <authorList>
            <person name="Ludvigsen J."/>
            <person name="Porcellato D."/>
            <person name="Labee-Lund T.M."/>
            <person name="Amdam G.V."/>
            <person name="Rudi K."/>
        </authorList>
    </citation>
    <scope>NUCLEOTIDE SEQUENCE [LARGE SCALE GENOMIC DNA]</scope>
    <source>
        <strain evidence="1 4">A-7-12</strain>
        <strain evidence="2 3">A-9-12</strain>
    </source>
</reference>
<keyword evidence="3" id="KW-1185">Reference proteome</keyword>
<protein>
    <submittedName>
        <fullName evidence="1">Uncharacterized protein</fullName>
    </submittedName>
</protein>
<dbReference type="Proteomes" id="UP000194977">
    <property type="component" value="Unassembled WGS sequence"/>
</dbReference>
<dbReference type="Proteomes" id="UP000194800">
    <property type="component" value="Unassembled WGS sequence"/>
</dbReference>
<evidence type="ECO:0000313" key="4">
    <source>
        <dbReference type="Proteomes" id="UP000194977"/>
    </source>
</evidence>